<organism evidence="1 2">
    <name type="scientific">Pleuronectes platessa</name>
    <name type="common">European plaice</name>
    <dbReference type="NCBI Taxonomy" id="8262"/>
    <lineage>
        <taxon>Eukaryota</taxon>
        <taxon>Metazoa</taxon>
        <taxon>Chordata</taxon>
        <taxon>Craniata</taxon>
        <taxon>Vertebrata</taxon>
        <taxon>Euteleostomi</taxon>
        <taxon>Actinopterygii</taxon>
        <taxon>Neopterygii</taxon>
        <taxon>Teleostei</taxon>
        <taxon>Neoteleostei</taxon>
        <taxon>Acanthomorphata</taxon>
        <taxon>Carangaria</taxon>
        <taxon>Pleuronectiformes</taxon>
        <taxon>Pleuronectoidei</taxon>
        <taxon>Pleuronectidae</taxon>
        <taxon>Pleuronectes</taxon>
    </lineage>
</organism>
<comment type="caution">
    <text evidence="1">The sequence shown here is derived from an EMBL/GenBank/DDBJ whole genome shotgun (WGS) entry which is preliminary data.</text>
</comment>
<dbReference type="EMBL" id="CADEAL010002735">
    <property type="protein sequence ID" value="CAB1441885.1"/>
    <property type="molecule type" value="Genomic_DNA"/>
</dbReference>
<evidence type="ECO:0000313" key="1">
    <source>
        <dbReference type="EMBL" id="CAB1441885.1"/>
    </source>
</evidence>
<reference evidence="1" key="1">
    <citation type="submission" date="2020-03" db="EMBL/GenBank/DDBJ databases">
        <authorList>
            <person name="Weist P."/>
        </authorList>
    </citation>
    <scope>NUCLEOTIDE SEQUENCE</scope>
</reference>
<name>A0A9N7UYE0_PLEPL</name>
<gene>
    <name evidence="1" type="ORF">PLEPLA_LOCUS29609</name>
</gene>
<evidence type="ECO:0000313" key="2">
    <source>
        <dbReference type="Proteomes" id="UP001153269"/>
    </source>
</evidence>
<protein>
    <submittedName>
        <fullName evidence="1">Uncharacterized protein</fullName>
    </submittedName>
</protein>
<sequence length="106" mass="11989">MSQDWVQTSSQTHSRQQLIFWSVQRLNSQAHFSGGVQSLFVGAVLSLYRSVLGTFSVLVMENFICSSAALLVWSPPSETSHLRRFIECLDLNSVKDGEHLHHREAE</sequence>
<proteinExistence type="predicted"/>
<dbReference type="AlphaFoldDB" id="A0A9N7UYE0"/>
<accession>A0A9N7UYE0</accession>
<keyword evidence="2" id="KW-1185">Reference proteome</keyword>
<dbReference type="Proteomes" id="UP001153269">
    <property type="component" value="Unassembled WGS sequence"/>
</dbReference>